<keyword evidence="3" id="KW-1185">Reference proteome</keyword>
<feature type="compositionally biased region" description="Low complexity" evidence="1">
    <location>
        <begin position="294"/>
        <end position="304"/>
    </location>
</feature>
<feature type="region of interest" description="Disordered" evidence="1">
    <location>
        <begin position="415"/>
        <end position="467"/>
    </location>
</feature>
<evidence type="ECO:0000313" key="2">
    <source>
        <dbReference type="EMBL" id="CAK9032883.1"/>
    </source>
</evidence>
<dbReference type="Proteomes" id="UP001642484">
    <property type="component" value="Unassembled WGS sequence"/>
</dbReference>
<feature type="compositionally biased region" description="Low complexity" evidence="1">
    <location>
        <begin position="441"/>
        <end position="453"/>
    </location>
</feature>
<gene>
    <name evidence="2" type="ORF">CCMP2556_LOCUS18840</name>
</gene>
<dbReference type="EMBL" id="CAXAMN010010835">
    <property type="protein sequence ID" value="CAK9032883.1"/>
    <property type="molecule type" value="Genomic_DNA"/>
</dbReference>
<organism evidence="2 3">
    <name type="scientific">Durusdinium trenchii</name>
    <dbReference type="NCBI Taxonomy" id="1381693"/>
    <lineage>
        <taxon>Eukaryota</taxon>
        <taxon>Sar</taxon>
        <taxon>Alveolata</taxon>
        <taxon>Dinophyceae</taxon>
        <taxon>Suessiales</taxon>
        <taxon>Symbiodiniaceae</taxon>
        <taxon>Durusdinium</taxon>
    </lineage>
</organism>
<proteinExistence type="predicted"/>
<feature type="compositionally biased region" description="Low complexity" evidence="1">
    <location>
        <begin position="415"/>
        <end position="427"/>
    </location>
</feature>
<feature type="compositionally biased region" description="Basic and acidic residues" evidence="1">
    <location>
        <begin position="181"/>
        <end position="247"/>
    </location>
</feature>
<accession>A0ABP0L2Y2</accession>
<sequence length="467" mass="51665">MLLNPEMVHDMADKGGGIIIWQDFTKLGKVSGKELNNFTDMISGMLRLRPTMSAAFVTAPILISEKISNNIRDEMRRFEDKFDAKHLANYMVTLRMELPPQAKKAWKSGKHGMGNVRPYEPHMVDSMDDVKLSDFKFKLLSVELVDGTKNKFNQKYSITLPPQIRSRFSTIDVVSAESDPPDEKVVEDAKKLSKAKGKEEKTEKTKEKNDKAANADDHKKEVREGTIQKDGLQQKEANELKNGKKGDEEVRPALWPVLPRRLAHLTSAAFFQAKPSRHLQGLVDEAYGPPLFQESGSDSGSSADSDADESRDESRDGTDGSSCSTLATRRDSRRSDMEKLLEALKTQEKLVEKEKEYRQAEATANRQKMTIIEEQNGQLVEENRQQGEELRAIRMQLAEQQATIQQLLSRAPAPAAPVGAVTDGGAASDAGTELGSWLDLGSAEGSAAEAAAEVAEDEDEEAEGSEE</sequence>
<feature type="region of interest" description="Disordered" evidence="1">
    <location>
        <begin position="175"/>
        <end position="247"/>
    </location>
</feature>
<evidence type="ECO:0000256" key="1">
    <source>
        <dbReference type="SAM" id="MobiDB-lite"/>
    </source>
</evidence>
<feature type="compositionally biased region" description="Basic and acidic residues" evidence="1">
    <location>
        <begin position="328"/>
        <end position="339"/>
    </location>
</feature>
<comment type="caution">
    <text evidence="2">The sequence shown here is derived from an EMBL/GenBank/DDBJ whole genome shotgun (WGS) entry which is preliminary data.</text>
</comment>
<reference evidence="2 3" key="1">
    <citation type="submission" date="2024-02" db="EMBL/GenBank/DDBJ databases">
        <authorList>
            <person name="Chen Y."/>
            <person name="Shah S."/>
            <person name="Dougan E. K."/>
            <person name="Thang M."/>
            <person name="Chan C."/>
        </authorList>
    </citation>
    <scope>NUCLEOTIDE SEQUENCE [LARGE SCALE GENOMIC DNA]</scope>
</reference>
<name>A0ABP0L2Y2_9DINO</name>
<protein>
    <submittedName>
        <fullName evidence="2">Uncharacterized protein</fullName>
    </submittedName>
</protein>
<evidence type="ECO:0000313" key="3">
    <source>
        <dbReference type="Proteomes" id="UP001642484"/>
    </source>
</evidence>
<feature type="region of interest" description="Disordered" evidence="1">
    <location>
        <begin position="287"/>
        <end position="339"/>
    </location>
</feature>
<feature type="compositionally biased region" description="Acidic residues" evidence="1">
    <location>
        <begin position="454"/>
        <end position="467"/>
    </location>
</feature>